<dbReference type="PANTHER" id="PTHR28055">
    <property type="entry name" value="ALTERED INHERITANCE OF MITOCHONDRIA PROTEIN 41, MITOCHONDRIAL"/>
    <property type="match status" value="1"/>
</dbReference>
<dbReference type="EMBL" id="MHOP01000025">
    <property type="protein sequence ID" value="OGZ65262.1"/>
    <property type="molecule type" value="Genomic_DNA"/>
</dbReference>
<dbReference type="InterPro" id="IPR003789">
    <property type="entry name" value="Asn/Gln_tRNA_amidoTrase-B-like"/>
</dbReference>
<name>A0A1G2HRV7_9BACT</name>
<dbReference type="GO" id="GO:0016884">
    <property type="term" value="F:carbon-nitrogen ligase activity, with glutamine as amido-N-donor"/>
    <property type="evidence" value="ECO:0007669"/>
    <property type="project" value="InterPro"/>
</dbReference>
<dbReference type="InterPro" id="IPR019004">
    <property type="entry name" value="YqeY/Aim41"/>
</dbReference>
<accession>A0A1G2HRV7</accession>
<dbReference type="Gene3D" id="1.10.1510.10">
    <property type="entry name" value="Uncharacterised protein YqeY/AIM41 PF09424, N-terminal domain"/>
    <property type="match status" value="1"/>
</dbReference>
<evidence type="ECO:0008006" key="3">
    <source>
        <dbReference type="Google" id="ProtNLM"/>
    </source>
</evidence>
<proteinExistence type="predicted"/>
<dbReference type="InterPro" id="IPR042184">
    <property type="entry name" value="YqeY/Aim41_N"/>
</dbReference>
<gene>
    <name evidence="1" type="ORF">A2822_03680</name>
</gene>
<dbReference type="InterPro" id="IPR023168">
    <property type="entry name" value="GatB_Yqey_C_2"/>
</dbReference>
<evidence type="ECO:0000313" key="2">
    <source>
        <dbReference type="Proteomes" id="UP000178774"/>
    </source>
</evidence>
<protein>
    <recommendedName>
        <fullName evidence="3">Glutamyl-tRNA amidotransferase</fullName>
    </recommendedName>
</protein>
<organism evidence="1 2">
    <name type="scientific">Candidatus Staskawiczbacteria bacterium RIFCSPHIGHO2_01_FULL_41_41</name>
    <dbReference type="NCBI Taxonomy" id="1802203"/>
    <lineage>
        <taxon>Bacteria</taxon>
        <taxon>Candidatus Staskawicziibacteriota</taxon>
    </lineage>
</organism>
<reference evidence="1 2" key="1">
    <citation type="journal article" date="2016" name="Nat. Commun.">
        <title>Thousands of microbial genomes shed light on interconnected biogeochemical processes in an aquifer system.</title>
        <authorList>
            <person name="Anantharaman K."/>
            <person name="Brown C.T."/>
            <person name="Hug L.A."/>
            <person name="Sharon I."/>
            <person name="Castelle C.J."/>
            <person name="Probst A.J."/>
            <person name="Thomas B.C."/>
            <person name="Singh A."/>
            <person name="Wilkins M.J."/>
            <person name="Karaoz U."/>
            <person name="Brodie E.L."/>
            <person name="Williams K.H."/>
            <person name="Hubbard S.S."/>
            <person name="Banfield J.F."/>
        </authorList>
    </citation>
    <scope>NUCLEOTIDE SEQUENCE [LARGE SCALE GENOMIC DNA]</scope>
</reference>
<sequence>MKQKDQELVGVLRMAVAAINAKQAEKRYALAKADPSKSEEALLQESELNDEDALGVIISEVKKRRDAIALYEQGGRPELAETEKKEIAMLQKYLPQQLSVDELKKLVQASIEKTGAKEIKDMGRIMADLMPQVKGKAEGSEISKIIKELLAK</sequence>
<dbReference type="PANTHER" id="PTHR28055:SF1">
    <property type="entry name" value="ALTERED INHERITANCE OF MITOCHONDRIA PROTEIN 41, MITOCHONDRIAL"/>
    <property type="match status" value="1"/>
</dbReference>
<evidence type="ECO:0000313" key="1">
    <source>
        <dbReference type="EMBL" id="OGZ65262.1"/>
    </source>
</evidence>
<dbReference type="SUPFAM" id="SSF89095">
    <property type="entry name" value="GatB/YqeY motif"/>
    <property type="match status" value="1"/>
</dbReference>
<dbReference type="Gene3D" id="1.10.10.410">
    <property type="match status" value="1"/>
</dbReference>
<dbReference type="Pfam" id="PF09424">
    <property type="entry name" value="YqeY"/>
    <property type="match status" value="1"/>
</dbReference>
<dbReference type="AlphaFoldDB" id="A0A1G2HRV7"/>
<dbReference type="Proteomes" id="UP000178774">
    <property type="component" value="Unassembled WGS sequence"/>
</dbReference>
<comment type="caution">
    <text evidence="1">The sequence shown here is derived from an EMBL/GenBank/DDBJ whole genome shotgun (WGS) entry which is preliminary data.</text>
</comment>